<name>A0A9P7NIW3_9HYPO</name>
<dbReference type="GO" id="GO:0005674">
    <property type="term" value="C:transcription factor TFIIF complex"/>
    <property type="evidence" value="ECO:0007669"/>
    <property type="project" value="TreeGrafter"/>
</dbReference>
<keyword evidence="4" id="KW-0238">DNA-binding</keyword>
<feature type="compositionally biased region" description="Basic and acidic residues" evidence="7">
    <location>
        <begin position="373"/>
        <end position="383"/>
    </location>
</feature>
<dbReference type="GO" id="GO:0032968">
    <property type="term" value="P:positive regulation of transcription elongation by RNA polymerase II"/>
    <property type="evidence" value="ECO:0007669"/>
    <property type="project" value="InterPro"/>
</dbReference>
<keyword evidence="3" id="KW-0805">Transcription regulation</keyword>
<dbReference type="InterPro" id="IPR008851">
    <property type="entry name" value="TFIIF-alpha"/>
</dbReference>
<feature type="compositionally biased region" description="Basic and acidic residues" evidence="7">
    <location>
        <begin position="459"/>
        <end position="475"/>
    </location>
</feature>
<evidence type="ECO:0000256" key="4">
    <source>
        <dbReference type="ARBA" id="ARBA00023125"/>
    </source>
</evidence>
<protein>
    <recommendedName>
        <fullName evidence="10">Transcription initiation factor IIF subunit alpha</fullName>
    </recommendedName>
</protein>
<feature type="compositionally biased region" description="Polar residues" evidence="7">
    <location>
        <begin position="39"/>
        <end position="64"/>
    </location>
</feature>
<dbReference type="GO" id="GO:0016251">
    <property type="term" value="F:RNA polymerase II general transcription initiation factor activity"/>
    <property type="evidence" value="ECO:0007669"/>
    <property type="project" value="TreeGrafter"/>
</dbReference>
<sequence>MTGKRPNTQNGAHRVPKPNPLRPMRKRSRLADPLPHASSKGSGRPTTKSTINHPLQSALANGTKPNIDELGKQYGGWSEPPPPHPYTDIPIMTTKKALLKGIRYHLMKFSQPRVSDNPIDPSRQDEFARPVTLHRRDARQPPPGRAVKVEEPVAPQIDEKELERQSQLKAEREAQRAVDQAKIAPVAVETNPKRPKKQKEERTMFNRAPKSEAAKKESDIRYEEALPWHLEDADGKNVWVGNYVAALSEANVAFMIDQSVFRMVPLEKWYRFTSKPPFQPFTIDQAEAFMNKKVDVGRWVMKDEEKKAGQSDMEATRKLLYGRGQMVKTESATFKAASRSEKLDHDELDISGDEFQDDDETPYFERLEDDDTKESKDRIRREQLGANLFGEGDEQEVDKELQERLREELERQKYGKTTKKALIKRDREQIYESDKSEENPWSSSSEDDSSEDEEEEHKEEEKRETDKETQVDTKPKVQGVKGSMTPLVKSKQSDQMRKTMSLKRAGSPALSESSGNESSRKKMKTTAAGASGSRSGTPASQSHLMQRNPAGQGSLSDGEATVGEMTDGAVAQKRKAAKLVGSNARATSSTPRAGSPTPIPTGEYRGLRSSFVTKTSFRGFILTNLRAASPGSQNPQMSSGIERWEILEKIPADGISLQDLVKQFHGRVGDRPGQMNKSDWIKLVKQLCDYGQDKRLRRRK</sequence>
<feature type="compositionally biased region" description="Polar residues" evidence="7">
    <location>
        <begin position="1"/>
        <end position="11"/>
    </location>
</feature>
<evidence type="ECO:0008006" key="10">
    <source>
        <dbReference type="Google" id="ProtNLM"/>
    </source>
</evidence>
<gene>
    <name evidence="8" type="ORF">E4U43_005717</name>
</gene>
<accession>A0A9P7NIW3</accession>
<proteinExistence type="inferred from homology"/>
<evidence type="ECO:0000256" key="7">
    <source>
        <dbReference type="SAM" id="MobiDB-lite"/>
    </source>
</evidence>
<comment type="caution">
    <text evidence="8">The sequence shown here is derived from an EMBL/GenBank/DDBJ whole genome shotgun (WGS) entry which is preliminary data.</text>
</comment>
<evidence type="ECO:0000256" key="1">
    <source>
        <dbReference type="ARBA" id="ARBA00004123"/>
    </source>
</evidence>
<evidence type="ECO:0000256" key="3">
    <source>
        <dbReference type="ARBA" id="ARBA00023015"/>
    </source>
</evidence>
<organism evidence="8 9">
    <name type="scientific">Claviceps pusilla</name>
    <dbReference type="NCBI Taxonomy" id="123648"/>
    <lineage>
        <taxon>Eukaryota</taxon>
        <taxon>Fungi</taxon>
        <taxon>Dikarya</taxon>
        <taxon>Ascomycota</taxon>
        <taxon>Pezizomycotina</taxon>
        <taxon>Sordariomycetes</taxon>
        <taxon>Hypocreomycetidae</taxon>
        <taxon>Hypocreales</taxon>
        <taxon>Clavicipitaceae</taxon>
        <taxon>Claviceps</taxon>
    </lineage>
</organism>
<dbReference type="OrthoDB" id="76676at2759"/>
<dbReference type="SUPFAM" id="SSF50916">
    <property type="entry name" value="Rap30/74 interaction domains"/>
    <property type="match status" value="1"/>
</dbReference>
<comment type="subcellular location">
    <subcellularLocation>
        <location evidence="1">Nucleus</location>
    </subcellularLocation>
</comment>
<dbReference type="InterPro" id="IPR011039">
    <property type="entry name" value="TFIIF_interaction"/>
</dbReference>
<reference evidence="8" key="1">
    <citation type="journal article" date="2020" name="bioRxiv">
        <title>Whole genome comparisons of ergot fungi reveals the divergence and evolution of species within the genus Claviceps are the result of varying mechanisms driving genome evolution and host range expansion.</title>
        <authorList>
            <person name="Wyka S.A."/>
            <person name="Mondo S.J."/>
            <person name="Liu M."/>
            <person name="Dettman J."/>
            <person name="Nalam V."/>
            <person name="Broders K.D."/>
        </authorList>
    </citation>
    <scope>NUCLEOTIDE SEQUENCE</scope>
    <source>
        <strain evidence="8">CCC 602</strain>
    </source>
</reference>
<feature type="compositionally biased region" description="Polar residues" evidence="7">
    <location>
        <begin position="532"/>
        <end position="555"/>
    </location>
</feature>
<keyword evidence="5" id="KW-0804">Transcription</keyword>
<feature type="region of interest" description="Disordered" evidence="7">
    <location>
        <begin position="351"/>
        <end position="605"/>
    </location>
</feature>
<dbReference type="PANTHER" id="PTHR13011:SF0">
    <property type="entry name" value="GENERAL TRANSCRIPTION FACTOR IIF SUBUNIT 1"/>
    <property type="match status" value="1"/>
</dbReference>
<feature type="compositionally biased region" description="Basic and acidic residues" evidence="7">
    <location>
        <begin position="398"/>
        <end position="413"/>
    </location>
</feature>
<keyword evidence="9" id="KW-1185">Reference proteome</keyword>
<dbReference type="GO" id="GO:0001096">
    <property type="term" value="F:TFIIF-class transcription factor complex binding"/>
    <property type="evidence" value="ECO:0007669"/>
    <property type="project" value="TreeGrafter"/>
</dbReference>
<feature type="compositionally biased region" description="Acidic residues" evidence="7">
    <location>
        <begin position="351"/>
        <end position="372"/>
    </location>
</feature>
<feature type="region of interest" description="Disordered" evidence="7">
    <location>
        <begin position="1"/>
        <end position="85"/>
    </location>
</feature>
<evidence type="ECO:0000256" key="2">
    <source>
        <dbReference type="ARBA" id="ARBA00005249"/>
    </source>
</evidence>
<dbReference type="AlphaFoldDB" id="A0A9P7NIW3"/>
<dbReference type="GO" id="GO:0003677">
    <property type="term" value="F:DNA binding"/>
    <property type="evidence" value="ECO:0007669"/>
    <property type="project" value="UniProtKB-KW"/>
</dbReference>
<feature type="compositionally biased region" description="Acidic residues" evidence="7">
    <location>
        <begin position="445"/>
        <end position="458"/>
    </location>
</feature>
<dbReference type="Proteomes" id="UP000748025">
    <property type="component" value="Unassembled WGS sequence"/>
</dbReference>
<feature type="compositionally biased region" description="Basic and acidic residues" evidence="7">
    <location>
        <begin position="423"/>
        <end position="438"/>
    </location>
</feature>
<keyword evidence="6" id="KW-0539">Nucleus</keyword>
<evidence type="ECO:0000313" key="9">
    <source>
        <dbReference type="Proteomes" id="UP000748025"/>
    </source>
</evidence>
<evidence type="ECO:0000256" key="5">
    <source>
        <dbReference type="ARBA" id="ARBA00023163"/>
    </source>
</evidence>
<evidence type="ECO:0000313" key="8">
    <source>
        <dbReference type="EMBL" id="KAG6018300.1"/>
    </source>
</evidence>
<comment type="similarity">
    <text evidence="2">Belongs to the TFIIF alpha subunit family.</text>
</comment>
<evidence type="ECO:0000256" key="6">
    <source>
        <dbReference type="ARBA" id="ARBA00023242"/>
    </source>
</evidence>
<dbReference type="EMBL" id="SRPW01000038">
    <property type="protein sequence ID" value="KAG6018300.1"/>
    <property type="molecule type" value="Genomic_DNA"/>
</dbReference>
<dbReference type="PANTHER" id="PTHR13011">
    <property type="entry name" value="TFIIF-ALPHA"/>
    <property type="match status" value="1"/>
</dbReference>
<dbReference type="GO" id="GO:0006367">
    <property type="term" value="P:transcription initiation at RNA polymerase II promoter"/>
    <property type="evidence" value="ECO:0007669"/>
    <property type="project" value="InterPro"/>
</dbReference>